<name>A0A314UV44_PRUYE</name>
<dbReference type="STRING" id="2094558.A0A314UV44"/>
<evidence type="ECO:0000313" key="1">
    <source>
        <dbReference type="EMBL" id="PQM41280.1"/>
    </source>
</evidence>
<dbReference type="AlphaFoldDB" id="A0A314UV44"/>
<reference evidence="1 2" key="1">
    <citation type="submission" date="2018-02" db="EMBL/GenBank/DDBJ databases">
        <title>Draft genome of wild Prunus yedoensis var. nudiflora.</title>
        <authorList>
            <person name="Baek S."/>
            <person name="Kim J.-H."/>
            <person name="Choi K."/>
            <person name="Kim G.-B."/>
            <person name="Cho A."/>
            <person name="Jang H."/>
            <person name="Shin C.-H."/>
            <person name="Yu H.-J."/>
            <person name="Mun J.-H."/>
        </authorList>
    </citation>
    <scope>NUCLEOTIDE SEQUENCE [LARGE SCALE GENOMIC DNA]</scope>
    <source>
        <strain evidence="2">cv. Jeju island</strain>
        <tissue evidence="1">Leaf</tissue>
    </source>
</reference>
<proteinExistence type="predicted"/>
<organism evidence="1 2">
    <name type="scientific">Prunus yedoensis var. nudiflora</name>
    <dbReference type="NCBI Taxonomy" id="2094558"/>
    <lineage>
        <taxon>Eukaryota</taxon>
        <taxon>Viridiplantae</taxon>
        <taxon>Streptophyta</taxon>
        <taxon>Embryophyta</taxon>
        <taxon>Tracheophyta</taxon>
        <taxon>Spermatophyta</taxon>
        <taxon>Magnoliopsida</taxon>
        <taxon>eudicotyledons</taxon>
        <taxon>Gunneridae</taxon>
        <taxon>Pentapetalae</taxon>
        <taxon>rosids</taxon>
        <taxon>fabids</taxon>
        <taxon>Rosales</taxon>
        <taxon>Rosaceae</taxon>
        <taxon>Amygdaloideae</taxon>
        <taxon>Amygdaleae</taxon>
        <taxon>Prunus</taxon>
    </lineage>
</organism>
<dbReference type="EMBL" id="PJQY01002975">
    <property type="protein sequence ID" value="PQM41280.1"/>
    <property type="molecule type" value="Genomic_DNA"/>
</dbReference>
<gene>
    <name evidence="1" type="ORF">Pyn_13377</name>
</gene>
<comment type="caution">
    <text evidence="1">The sequence shown here is derived from an EMBL/GenBank/DDBJ whole genome shotgun (WGS) entry which is preliminary data.</text>
</comment>
<sequence>MNMFKLNSLNSLRALRHLHHSQSAGVRALTTCSSLILKQSNPLLSPPSSSPFAPSHNLSPFGTTEAVAISETMRLRLRRILAFGLCLRRRPL</sequence>
<accession>A0A314UV44</accession>
<protein>
    <submittedName>
        <fullName evidence="1">Stomatin-like protein 2 mitochondrial</fullName>
    </submittedName>
</protein>
<dbReference type="Proteomes" id="UP000250321">
    <property type="component" value="Unassembled WGS sequence"/>
</dbReference>
<keyword evidence="2" id="KW-1185">Reference proteome</keyword>
<evidence type="ECO:0000313" key="2">
    <source>
        <dbReference type="Proteomes" id="UP000250321"/>
    </source>
</evidence>